<reference evidence="2" key="3">
    <citation type="submission" date="2015-04" db="EMBL/GenBank/DDBJ databases">
        <authorList>
            <consortium name="FlyBase"/>
        </authorList>
    </citation>
    <scope>NUCLEOTIDE SEQUENCE</scope>
    <source>
        <strain evidence="2">W501</strain>
    </source>
</reference>
<dbReference type="KEGG" id="dsi:Dsimw501_GD27503"/>
<reference evidence="2" key="2">
    <citation type="submission" date="2014-06" db="EMBL/GenBank/DDBJ databases">
        <authorList>
            <person name="Hu T."/>
            <person name="Eisen M.B."/>
            <person name="Thornton K.R."/>
            <person name="Andolfatto P."/>
        </authorList>
    </citation>
    <scope>NUCLEOTIDE SEQUENCE</scope>
    <source>
        <strain evidence="2">W501</strain>
    </source>
</reference>
<dbReference type="Bgee" id="FBgn0268793">
    <property type="expression patterns" value="Expressed in female reproductive system"/>
</dbReference>
<accession>A0A0J9TW86</accession>
<evidence type="ECO:0000313" key="2">
    <source>
        <dbReference type="EMBL" id="KMY92255.1"/>
    </source>
</evidence>
<dbReference type="AlphaFoldDB" id="A0A0J9TW86"/>
<sequence length="122" mass="13544">MSHRISSQPPLSATYAAKREQDVDMENCDRENRGKTTCCAGDKNTDTNRCRLVPATRITRGWWVCARIDEQPGPGPTCCQYNQFSMSHIIRAVSRTEGTKPNLQPQAGIFRLGVIGYVATLA</sequence>
<dbReference type="OrthoDB" id="7806857at2759"/>
<gene>
    <name evidence="2" type="primary">Dsim\GD27503</name>
    <name evidence="2" type="ORF">Dsimw501_GD27503</name>
</gene>
<name>A0A0J9TW86_DROSI</name>
<reference evidence="2" key="1">
    <citation type="journal article" date="2013" name="Genome Res.">
        <title>A second-generation assembly of the Drosophila simulans genome provides new insights into patterns of lineage-specific divergence.</title>
        <authorList>
            <person name="Hu T.T."/>
            <person name="Eisen M.B."/>
            <person name="Thornton K.R."/>
            <person name="Andolfatto P."/>
        </authorList>
    </citation>
    <scope>NUCLEOTIDE SEQUENCE [LARGE SCALE GENOMIC DNA]</scope>
    <source>
        <strain evidence="2">W501</strain>
    </source>
</reference>
<protein>
    <submittedName>
        <fullName evidence="2">Uncharacterized protein</fullName>
    </submittedName>
</protein>
<organism evidence="2">
    <name type="scientific">Drosophila simulans</name>
    <name type="common">Fruit fly</name>
    <dbReference type="NCBI Taxonomy" id="7240"/>
    <lineage>
        <taxon>Eukaryota</taxon>
        <taxon>Metazoa</taxon>
        <taxon>Ecdysozoa</taxon>
        <taxon>Arthropoda</taxon>
        <taxon>Hexapoda</taxon>
        <taxon>Insecta</taxon>
        <taxon>Pterygota</taxon>
        <taxon>Neoptera</taxon>
        <taxon>Endopterygota</taxon>
        <taxon>Diptera</taxon>
        <taxon>Brachycera</taxon>
        <taxon>Muscomorpha</taxon>
        <taxon>Ephydroidea</taxon>
        <taxon>Drosophilidae</taxon>
        <taxon>Drosophila</taxon>
        <taxon>Sophophora</taxon>
    </lineage>
</organism>
<feature type="region of interest" description="Disordered" evidence="1">
    <location>
        <begin position="1"/>
        <end position="20"/>
    </location>
</feature>
<evidence type="ECO:0000256" key="1">
    <source>
        <dbReference type="SAM" id="MobiDB-lite"/>
    </source>
</evidence>
<proteinExistence type="predicted"/>
<dbReference type="Proteomes" id="UP000035880">
    <property type="component" value="Chromosome 2R"/>
</dbReference>
<dbReference type="EMBL" id="CM002911">
    <property type="protein sequence ID" value="KMY92255.1"/>
    <property type="molecule type" value="Genomic_DNA"/>
</dbReference>
<feature type="compositionally biased region" description="Polar residues" evidence="1">
    <location>
        <begin position="1"/>
        <end position="11"/>
    </location>
</feature>